<dbReference type="AlphaFoldDB" id="A0A7K0EVG7"/>
<sequence>MKRIALTTTYLTVIGTRFSGQSVTGRSFKSTTRKIARTVFISLILTILSVKAQASDDLVANGRAFDVSMFLDASKKVNLMLAIHRSRIRVTLKNSRNDVIHQEFLGRSKNPYRRKFNFEESKSGVYLLEVSDGKQTYIRQVEIVDVPASASQRYIVYRSPTNY</sequence>
<proteinExistence type="predicted"/>
<keyword evidence="2" id="KW-1185">Reference proteome</keyword>
<dbReference type="RefSeq" id="WP_154179182.1">
    <property type="nucleotide sequence ID" value="NZ_WJXZ01000020.1"/>
</dbReference>
<accession>A0A7K0EVG7</accession>
<organism evidence="1 2">
    <name type="scientific">Larkinella terrae</name>
    <dbReference type="NCBI Taxonomy" id="2025311"/>
    <lineage>
        <taxon>Bacteria</taxon>
        <taxon>Pseudomonadati</taxon>
        <taxon>Bacteroidota</taxon>
        <taxon>Cytophagia</taxon>
        <taxon>Cytophagales</taxon>
        <taxon>Spirosomataceae</taxon>
        <taxon>Larkinella</taxon>
    </lineage>
</organism>
<reference evidence="1 2" key="1">
    <citation type="journal article" date="2018" name="Antonie Van Leeuwenhoek">
        <title>Larkinella terrae sp. nov., isolated from soil on Jeju Island, South Korea.</title>
        <authorList>
            <person name="Ten L.N."/>
            <person name="Jeon J."/>
            <person name="Park S.J."/>
            <person name="Park S."/>
            <person name="Lee S.Y."/>
            <person name="Kim M.K."/>
            <person name="Jung H.Y."/>
        </authorList>
    </citation>
    <scope>NUCLEOTIDE SEQUENCE [LARGE SCALE GENOMIC DNA]</scope>
    <source>
        <strain evidence="1 2">KCTC 52001</strain>
    </source>
</reference>
<dbReference type="EMBL" id="WJXZ01000020">
    <property type="protein sequence ID" value="MRS65810.1"/>
    <property type="molecule type" value="Genomic_DNA"/>
</dbReference>
<name>A0A7K0EVG7_9BACT</name>
<protein>
    <submittedName>
        <fullName evidence="1">Uncharacterized protein</fullName>
    </submittedName>
</protein>
<evidence type="ECO:0000313" key="1">
    <source>
        <dbReference type="EMBL" id="MRS65810.1"/>
    </source>
</evidence>
<dbReference type="OrthoDB" id="957607at2"/>
<gene>
    <name evidence="1" type="ORF">GJJ30_31290</name>
</gene>
<comment type="caution">
    <text evidence="1">The sequence shown here is derived from an EMBL/GenBank/DDBJ whole genome shotgun (WGS) entry which is preliminary data.</text>
</comment>
<evidence type="ECO:0000313" key="2">
    <source>
        <dbReference type="Proteomes" id="UP000441754"/>
    </source>
</evidence>
<dbReference type="Proteomes" id="UP000441754">
    <property type="component" value="Unassembled WGS sequence"/>
</dbReference>